<reference evidence="1 2" key="1">
    <citation type="journal article" date="2021" name="Elife">
        <title>Chloroplast acquisition without the gene transfer in kleptoplastic sea slugs, Plakobranchus ocellatus.</title>
        <authorList>
            <person name="Maeda T."/>
            <person name="Takahashi S."/>
            <person name="Yoshida T."/>
            <person name="Shimamura S."/>
            <person name="Takaki Y."/>
            <person name="Nagai Y."/>
            <person name="Toyoda A."/>
            <person name="Suzuki Y."/>
            <person name="Arimoto A."/>
            <person name="Ishii H."/>
            <person name="Satoh N."/>
            <person name="Nishiyama T."/>
            <person name="Hasebe M."/>
            <person name="Maruyama T."/>
            <person name="Minagawa J."/>
            <person name="Obokata J."/>
            <person name="Shigenobu S."/>
        </authorList>
    </citation>
    <scope>NUCLEOTIDE SEQUENCE [LARGE SCALE GENOMIC DNA]</scope>
</reference>
<sequence>MVATVQEMIKTLLPLTDKAEIPHGCNRLGGKMVKSWFRDLRINRATISTVYYRNELQFTLDTQVEVKCTSDHFVITVKTSLQKCSAKKTVIVKRDMKHINPETFRGDISNCLSAYSPFSVDELIKCLKGVLNEHAPMEEQTISSRPVVPWMSLTVKEAK</sequence>
<gene>
    <name evidence="1" type="ORF">ElyMa_003615600</name>
</gene>
<accession>A0AAV4ESR2</accession>
<proteinExistence type="predicted"/>
<organism evidence="1 2">
    <name type="scientific">Elysia marginata</name>
    <dbReference type="NCBI Taxonomy" id="1093978"/>
    <lineage>
        <taxon>Eukaryota</taxon>
        <taxon>Metazoa</taxon>
        <taxon>Spiralia</taxon>
        <taxon>Lophotrochozoa</taxon>
        <taxon>Mollusca</taxon>
        <taxon>Gastropoda</taxon>
        <taxon>Heterobranchia</taxon>
        <taxon>Euthyneura</taxon>
        <taxon>Panpulmonata</taxon>
        <taxon>Sacoglossa</taxon>
        <taxon>Placobranchoidea</taxon>
        <taxon>Plakobranchidae</taxon>
        <taxon>Elysia</taxon>
    </lineage>
</organism>
<keyword evidence="2" id="KW-1185">Reference proteome</keyword>
<dbReference type="Proteomes" id="UP000762676">
    <property type="component" value="Unassembled WGS sequence"/>
</dbReference>
<dbReference type="AlphaFoldDB" id="A0AAV4ESR2"/>
<dbReference type="EMBL" id="BMAT01007416">
    <property type="protein sequence ID" value="GFR63814.1"/>
    <property type="molecule type" value="Genomic_DNA"/>
</dbReference>
<name>A0AAV4ESR2_9GAST</name>
<evidence type="ECO:0000313" key="2">
    <source>
        <dbReference type="Proteomes" id="UP000762676"/>
    </source>
</evidence>
<comment type="caution">
    <text evidence="1">The sequence shown here is derived from an EMBL/GenBank/DDBJ whole genome shotgun (WGS) entry which is preliminary data.</text>
</comment>
<protein>
    <recommendedName>
        <fullName evidence="3">CARMIL pleckstrin homology domain-containing protein</fullName>
    </recommendedName>
</protein>
<evidence type="ECO:0008006" key="3">
    <source>
        <dbReference type="Google" id="ProtNLM"/>
    </source>
</evidence>
<evidence type="ECO:0000313" key="1">
    <source>
        <dbReference type="EMBL" id="GFR63814.1"/>
    </source>
</evidence>